<keyword evidence="3 9" id="KW-0963">Cytoplasm</keyword>
<comment type="subcellular location">
    <subcellularLocation>
        <location evidence="1 9 10">Cytoplasm</location>
    </subcellularLocation>
</comment>
<evidence type="ECO:0000313" key="14">
    <source>
        <dbReference type="EMBL" id="RPF22042.1"/>
    </source>
</evidence>
<feature type="compositionally biased region" description="Basic and acidic residues" evidence="11">
    <location>
        <begin position="552"/>
        <end position="562"/>
    </location>
</feature>
<keyword evidence="9 10" id="KW-0573">Peptidoglycan synthesis</keyword>
<dbReference type="SUPFAM" id="SSF53244">
    <property type="entry name" value="MurD-like peptide ligases, peptide-binding domain"/>
    <property type="match status" value="1"/>
</dbReference>
<feature type="compositionally biased region" description="Low complexity" evidence="11">
    <location>
        <begin position="28"/>
        <end position="37"/>
    </location>
</feature>
<evidence type="ECO:0000256" key="4">
    <source>
        <dbReference type="ARBA" id="ARBA00022598"/>
    </source>
</evidence>
<dbReference type="UniPathway" id="UPA00219"/>
<organism evidence="14 15">
    <name type="scientific">Myceligenerans xiligouense</name>
    <dbReference type="NCBI Taxonomy" id="253184"/>
    <lineage>
        <taxon>Bacteria</taxon>
        <taxon>Bacillati</taxon>
        <taxon>Actinomycetota</taxon>
        <taxon>Actinomycetes</taxon>
        <taxon>Micrococcales</taxon>
        <taxon>Promicromonosporaceae</taxon>
        <taxon>Myceligenerans</taxon>
    </lineage>
</organism>
<evidence type="ECO:0000259" key="12">
    <source>
        <dbReference type="Pfam" id="PF02875"/>
    </source>
</evidence>
<sequence>MGGVVTPGPASSGPATGQGRFGDGPADGGEAAAGGPVVEPAVPLDRARVVVAGYGVTGRAVAAALRGRVADVVTVDARSTDADVRLPDPPPSPATTSPSTGAQSSTATSRSRDVGKVDEVVAELVGAADLVVASPGWPPSSPLLVAAGAAGIPVWSEIELAWRLRVDRAPSGRGPTAGHDGAGPAPWLAVTGTNGKTTTVEMLDSILTAAGLRSAAVGNVGRPLVDAALDPELDVLAVELSSFQLHHTHTMAAEAAAVLNVAPDHLDWHGSLDAYAAAKGRIYERVRVACVYNKTDPRTEDLVRAADVAEGARAVGFVAGVPGPGDLGVVEDVLVDRAFHLAADDPARRGSAAELGTLADLAHLAGGATPPAHVVANALAAAALARAHGVPAAAVRDGLRAFAPGDHRIQHVARLDEVAYVDDSKATNAHAAAASLAGFPHGTVVWVAGGLAKGADFDELVATRADRLRAAVVIGTDAVPITGALARHAPGVPVVRVDPGDTGTVMRRAVSAARGLARAGDTVLLAPAGASMDQFASYAARGEAFAVAVRQEAAHDDADDSTHGGAGRHRP</sequence>
<dbReference type="InterPro" id="IPR036565">
    <property type="entry name" value="Mur-like_cat_sf"/>
</dbReference>
<dbReference type="PANTHER" id="PTHR43692:SF1">
    <property type="entry name" value="UDP-N-ACETYLMURAMOYLALANINE--D-GLUTAMATE LIGASE"/>
    <property type="match status" value="1"/>
</dbReference>
<dbReference type="Proteomes" id="UP000280501">
    <property type="component" value="Unassembled WGS sequence"/>
</dbReference>
<comment type="catalytic activity">
    <reaction evidence="9 10">
        <text>UDP-N-acetyl-alpha-D-muramoyl-L-alanine + D-glutamate + ATP = UDP-N-acetyl-alpha-D-muramoyl-L-alanyl-D-glutamate + ADP + phosphate + H(+)</text>
        <dbReference type="Rhea" id="RHEA:16429"/>
        <dbReference type="ChEBI" id="CHEBI:15378"/>
        <dbReference type="ChEBI" id="CHEBI:29986"/>
        <dbReference type="ChEBI" id="CHEBI:30616"/>
        <dbReference type="ChEBI" id="CHEBI:43474"/>
        <dbReference type="ChEBI" id="CHEBI:83898"/>
        <dbReference type="ChEBI" id="CHEBI:83900"/>
        <dbReference type="ChEBI" id="CHEBI:456216"/>
        <dbReference type="EC" id="6.3.2.9"/>
    </reaction>
</comment>
<feature type="domain" description="Mur ligase C-terminal" evidence="12">
    <location>
        <begin position="407"/>
        <end position="529"/>
    </location>
</feature>
<keyword evidence="8 9" id="KW-0131">Cell cycle</keyword>
<evidence type="ECO:0000256" key="3">
    <source>
        <dbReference type="ARBA" id="ARBA00022490"/>
    </source>
</evidence>
<keyword evidence="9 10" id="KW-0961">Cell wall biogenesis/degradation</keyword>
<proteinExistence type="inferred from homology"/>
<keyword evidence="6 9" id="KW-0547">Nucleotide-binding</keyword>
<evidence type="ECO:0000256" key="10">
    <source>
        <dbReference type="RuleBase" id="RU003664"/>
    </source>
</evidence>
<evidence type="ECO:0000256" key="5">
    <source>
        <dbReference type="ARBA" id="ARBA00022618"/>
    </source>
</evidence>
<comment type="function">
    <text evidence="9 10">Cell wall formation. Catalyzes the addition of glutamate to the nucleotide precursor UDP-N-acetylmuramoyl-L-alanine (UMA).</text>
</comment>
<evidence type="ECO:0000256" key="8">
    <source>
        <dbReference type="ARBA" id="ARBA00023306"/>
    </source>
</evidence>
<dbReference type="GO" id="GO:0005737">
    <property type="term" value="C:cytoplasm"/>
    <property type="evidence" value="ECO:0007669"/>
    <property type="project" value="UniProtKB-SubCell"/>
</dbReference>
<protein>
    <recommendedName>
        <fullName evidence="9 10">UDP-N-acetylmuramoylalanine--D-glutamate ligase</fullName>
        <ecNumber evidence="9 10">6.3.2.9</ecNumber>
    </recommendedName>
    <alternativeName>
        <fullName evidence="9">D-glutamic acid-adding enzyme</fullName>
    </alternativeName>
    <alternativeName>
        <fullName evidence="9">UDP-N-acetylmuramoyl-L-alanyl-D-glutamate synthetase</fullName>
    </alternativeName>
</protein>
<dbReference type="OrthoDB" id="9809796at2"/>
<dbReference type="HAMAP" id="MF_00639">
    <property type="entry name" value="MurD"/>
    <property type="match status" value="1"/>
</dbReference>
<evidence type="ECO:0000256" key="11">
    <source>
        <dbReference type="SAM" id="MobiDB-lite"/>
    </source>
</evidence>
<dbReference type="Gene3D" id="3.40.1190.10">
    <property type="entry name" value="Mur-like, catalytic domain"/>
    <property type="match status" value="1"/>
</dbReference>
<dbReference type="InterPro" id="IPR013221">
    <property type="entry name" value="Mur_ligase_cen"/>
</dbReference>
<dbReference type="SUPFAM" id="SSF51984">
    <property type="entry name" value="MurCD N-terminal domain"/>
    <property type="match status" value="1"/>
</dbReference>
<keyword evidence="9 10" id="KW-0133">Cell shape</keyword>
<keyword evidence="15" id="KW-1185">Reference proteome</keyword>
<dbReference type="Gene3D" id="3.90.190.20">
    <property type="entry name" value="Mur ligase, C-terminal domain"/>
    <property type="match status" value="1"/>
</dbReference>
<dbReference type="GO" id="GO:0051301">
    <property type="term" value="P:cell division"/>
    <property type="evidence" value="ECO:0007669"/>
    <property type="project" value="UniProtKB-KW"/>
</dbReference>
<evidence type="ECO:0000256" key="1">
    <source>
        <dbReference type="ARBA" id="ARBA00004496"/>
    </source>
</evidence>
<evidence type="ECO:0000259" key="13">
    <source>
        <dbReference type="Pfam" id="PF08245"/>
    </source>
</evidence>
<dbReference type="SUPFAM" id="SSF53623">
    <property type="entry name" value="MurD-like peptide ligases, catalytic domain"/>
    <property type="match status" value="1"/>
</dbReference>
<dbReference type="Pfam" id="PF02875">
    <property type="entry name" value="Mur_ligase_C"/>
    <property type="match status" value="1"/>
</dbReference>
<evidence type="ECO:0000256" key="7">
    <source>
        <dbReference type="ARBA" id="ARBA00022840"/>
    </source>
</evidence>
<feature type="region of interest" description="Disordered" evidence="11">
    <location>
        <begin position="80"/>
        <end position="114"/>
    </location>
</feature>
<evidence type="ECO:0000256" key="2">
    <source>
        <dbReference type="ARBA" id="ARBA00004752"/>
    </source>
</evidence>
<dbReference type="GO" id="GO:0008764">
    <property type="term" value="F:UDP-N-acetylmuramoylalanine-D-glutamate ligase activity"/>
    <property type="evidence" value="ECO:0007669"/>
    <property type="project" value="UniProtKB-UniRule"/>
</dbReference>
<comment type="pathway">
    <text evidence="2 9 10">Cell wall biogenesis; peptidoglycan biosynthesis.</text>
</comment>
<dbReference type="EMBL" id="RKQZ01000001">
    <property type="protein sequence ID" value="RPF22042.1"/>
    <property type="molecule type" value="Genomic_DNA"/>
</dbReference>
<dbReference type="EC" id="6.3.2.9" evidence="9 10"/>
<dbReference type="GO" id="GO:0009252">
    <property type="term" value="P:peptidoglycan biosynthetic process"/>
    <property type="evidence" value="ECO:0007669"/>
    <property type="project" value="UniProtKB-UniRule"/>
</dbReference>
<evidence type="ECO:0000256" key="6">
    <source>
        <dbReference type="ARBA" id="ARBA00022741"/>
    </source>
</evidence>
<keyword evidence="5 9" id="KW-0132">Cell division</keyword>
<keyword evidence="4 9" id="KW-0436">Ligase</keyword>
<feature type="region of interest" description="Disordered" evidence="11">
    <location>
        <begin position="551"/>
        <end position="571"/>
    </location>
</feature>
<dbReference type="PROSITE" id="PS01011">
    <property type="entry name" value="FOLYLPOLYGLU_SYNT_1"/>
    <property type="match status" value="1"/>
</dbReference>
<evidence type="ECO:0000313" key="15">
    <source>
        <dbReference type="Proteomes" id="UP000280501"/>
    </source>
</evidence>
<gene>
    <name evidence="9" type="primary">murD</name>
    <name evidence="14" type="ORF">EDD34_2685</name>
</gene>
<dbReference type="PANTHER" id="PTHR43692">
    <property type="entry name" value="UDP-N-ACETYLMURAMOYLALANINE--D-GLUTAMATE LIGASE"/>
    <property type="match status" value="1"/>
</dbReference>
<name>A0A3N4Z9H2_9MICO</name>
<dbReference type="Pfam" id="PF08245">
    <property type="entry name" value="Mur_ligase_M"/>
    <property type="match status" value="1"/>
</dbReference>
<dbReference type="InterPro" id="IPR004101">
    <property type="entry name" value="Mur_ligase_C"/>
</dbReference>
<comment type="caution">
    <text evidence="14">The sequence shown here is derived from an EMBL/GenBank/DDBJ whole genome shotgun (WGS) entry which is preliminary data.</text>
</comment>
<dbReference type="Gene3D" id="3.40.50.720">
    <property type="entry name" value="NAD(P)-binding Rossmann-like Domain"/>
    <property type="match status" value="1"/>
</dbReference>
<keyword evidence="7 9" id="KW-0067">ATP-binding</keyword>
<dbReference type="InterPro" id="IPR005762">
    <property type="entry name" value="MurD"/>
</dbReference>
<feature type="compositionally biased region" description="Low complexity" evidence="11">
    <location>
        <begin position="94"/>
        <end position="109"/>
    </location>
</feature>
<evidence type="ECO:0000256" key="9">
    <source>
        <dbReference type="HAMAP-Rule" id="MF_00639"/>
    </source>
</evidence>
<dbReference type="InterPro" id="IPR018109">
    <property type="entry name" value="Folylpolyglutamate_synth_CS"/>
</dbReference>
<reference evidence="14 15" key="1">
    <citation type="submission" date="2018-11" db="EMBL/GenBank/DDBJ databases">
        <title>Sequencing the genomes of 1000 actinobacteria strains.</title>
        <authorList>
            <person name="Klenk H.-P."/>
        </authorList>
    </citation>
    <scope>NUCLEOTIDE SEQUENCE [LARGE SCALE GENOMIC DNA]</scope>
    <source>
        <strain evidence="14 15">DSM 15700</strain>
    </source>
</reference>
<dbReference type="AlphaFoldDB" id="A0A3N4Z9H2"/>
<dbReference type="NCBIfam" id="TIGR01087">
    <property type="entry name" value="murD"/>
    <property type="match status" value="1"/>
</dbReference>
<dbReference type="GO" id="GO:0071555">
    <property type="term" value="P:cell wall organization"/>
    <property type="evidence" value="ECO:0007669"/>
    <property type="project" value="UniProtKB-KW"/>
</dbReference>
<dbReference type="InterPro" id="IPR036615">
    <property type="entry name" value="Mur_ligase_C_dom_sf"/>
</dbReference>
<dbReference type="GO" id="GO:0004326">
    <property type="term" value="F:tetrahydrofolylpolyglutamate synthase activity"/>
    <property type="evidence" value="ECO:0007669"/>
    <property type="project" value="InterPro"/>
</dbReference>
<dbReference type="GO" id="GO:0005524">
    <property type="term" value="F:ATP binding"/>
    <property type="evidence" value="ECO:0007669"/>
    <property type="project" value="UniProtKB-UniRule"/>
</dbReference>
<feature type="region of interest" description="Disordered" evidence="11">
    <location>
        <begin position="1"/>
        <end position="37"/>
    </location>
</feature>
<comment type="similarity">
    <text evidence="9">Belongs to the MurCDEF family.</text>
</comment>
<feature type="domain" description="Mur ligase central" evidence="13">
    <location>
        <begin position="190"/>
        <end position="307"/>
    </location>
</feature>
<accession>A0A3N4Z9H2</accession>
<feature type="binding site" evidence="9">
    <location>
        <begin position="192"/>
        <end position="198"/>
    </location>
    <ligand>
        <name>ATP</name>
        <dbReference type="ChEBI" id="CHEBI:30616"/>
    </ligand>
</feature>
<dbReference type="GO" id="GO:0008360">
    <property type="term" value="P:regulation of cell shape"/>
    <property type="evidence" value="ECO:0007669"/>
    <property type="project" value="UniProtKB-KW"/>
</dbReference>